<dbReference type="OrthoDB" id="9768048at2"/>
<keyword evidence="4" id="KW-1185">Reference proteome</keyword>
<dbReference type="STRING" id="479434.Sthe_1713"/>
<evidence type="ECO:0000256" key="1">
    <source>
        <dbReference type="ARBA" id="ARBA00022676"/>
    </source>
</evidence>
<dbReference type="eggNOG" id="COG0859">
    <property type="taxonomic scope" value="Bacteria"/>
</dbReference>
<protein>
    <submittedName>
        <fullName evidence="3">Glycosyl transferase family 9</fullName>
    </submittedName>
</protein>
<dbReference type="KEGG" id="sti:Sthe_1713"/>
<dbReference type="Gene3D" id="3.40.50.2000">
    <property type="entry name" value="Glycogen Phosphorylase B"/>
    <property type="match status" value="2"/>
</dbReference>
<dbReference type="GO" id="GO:0005829">
    <property type="term" value="C:cytosol"/>
    <property type="evidence" value="ECO:0007669"/>
    <property type="project" value="TreeGrafter"/>
</dbReference>
<dbReference type="GO" id="GO:0008713">
    <property type="term" value="F:ADP-heptose-lipopolysaccharide heptosyltransferase activity"/>
    <property type="evidence" value="ECO:0007669"/>
    <property type="project" value="TreeGrafter"/>
</dbReference>
<dbReference type="CDD" id="cd03789">
    <property type="entry name" value="GT9_LPS_heptosyltransferase"/>
    <property type="match status" value="1"/>
</dbReference>
<accession>D1C4I0</accession>
<dbReference type="GO" id="GO:0009244">
    <property type="term" value="P:lipopolysaccharide core region biosynthetic process"/>
    <property type="evidence" value="ECO:0007669"/>
    <property type="project" value="TreeGrafter"/>
</dbReference>
<evidence type="ECO:0000313" key="3">
    <source>
        <dbReference type="EMBL" id="ACZ39147.1"/>
    </source>
</evidence>
<organism evidence="3 4">
    <name type="scientific">Sphaerobacter thermophilus (strain ATCC 49802 / DSM 20745 / KCCM 41009 / NCIMB 13125 / S 6022)</name>
    <dbReference type="NCBI Taxonomy" id="479434"/>
    <lineage>
        <taxon>Bacteria</taxon>
        <taxon>Pseudomonadati</taxon>
        <taxon>Thermomicrobiota</taxon>
        <taxon>Thermomicrobia</taxon>
        <taxon>Sphaerobacterales</taxon>
        <taxon>Sphaerobacterineae</taxon>
        <taxon>Sphaerobacteraceae</taxon>
        <taxon>Sphaerobacter</taxon>
    </lineage>
</organism>
<gene>
    <name evidence="3" type="ordered locus">Sthe_1713</name>
</gene>
<dbReference type="InterPro" id="IPR051199">
    <property type="entry name" value="LPS_LOS_Heptosyltrfase"/>
</dbReference>
<reference evidence="3" key="1">
    <citation type="journal article" date="2010" name="Stand. Genomic Sci.">
        <title>Complete genome sequence of Desulfohalobium retbaense type strain (HR(100)).</title>
        <authorList>
            <person name="Spring S."/>
            <person name="Nolan M."/>
            <person name="Lapidus A."/>
            <person name="Glavina Del Rio T."/>
            <person name="Copeland A."/>
            <person name="Tice H."/>
            <person name="Cheng J.F."/>
            <person name="Lucas S."/>
            <person name="Land M."/>
            <person name="Chen F."/>
            <person name="Bruce D."/>
            <person name="Goodwin L."/>
            <person name="Pitluck S."/>
            <person name="Ivanova N."/>
            <person name="Mavromatis K."/>
            <person name="Mikhailova N."/>
            <person name="Pati A."/>
            <person name="Chen A."/>
            <person name="Palaniappan K."/>
            <person name="Hauser L."/>
            <person name="Chang Y.J."/>
            <person name="Jeffries C.D."/>
            <person name="Munk C."/>
            <person name="Kiss H."/>
            <person name="Chain P."/>
            <person name="Han C."/>
            <person name="Brettin T."/>
            <person name="Detter J.C."/>
            <person name="Schuler E."/>
            <person name="Goker M."/>
            <person name="Rohde M."/>
            <person name="Bristow J."/>
            <person name="Eisen J.A."/>
            <person name="Markowitz V."/>
            <person name="Hugenholtz P."/>
            <person name="Kyrpides N.C."/>
            <person name="Klenk H.P."/>
        </authorList>
    </citation>
    <scope>NUCLEOTIDE SEQUENCE [LARGE SCALE GENOMIC DNA]</scope>
    <source>
        <strain evidence="3">DSM 20745</strain>
    </source>
</reference>
<dbReference type="Pfam" id="PF01075">
    <property type="entry name" value="Glyco_transf_9"/>
    <property type="match status" value="1"/>
</dbReference>
<dbReference type="RefSeq" id="WP_012872194.1">
    <property type="nucleotide sequence ID" value="NC_013523.1"/>
</dbReference>
<dbReference type="PANTHER" id="PTHR30160">
    <property type="entry name" value="TETRAACYLDISACCHARIDE 4'-KINASE-RELATED"/>
    <property type="match status" value="1"/>
</dbReference>
<keyword evidence="2 3" id="KW-0808">Transferase</keyword>
<sequence>MILHRLRDAGLAIASRAPVTPAVPRSYEILLLRPDHLGDLLFVTPALRRLRKALPEATITAVVGPWAAPVLAGNPDIDKVLTLPFPGFTRRPLSRLQPYRLLQQWAALIRERAPAAVVVLRDDHWWGALLAQRAGVPLRIGADHPAVRRYLTHAIPLREPHWVQRNAALLDATARILGGTPPDEPVTPATAPLRLPSVASESAAITLAGAGIAGSYLAVIPGAGARVKHWLPDRWATVATTLARELGCMVVLTGSMSEAAMIDQIRARIQAPAASLAGQTDLPTLTAVLQGARLAVGVDCGPMHLAVAAGTPTVHLFGPSSAAQFGPWGNPARHRVVSAGWCCSRCGDLSPERPEGAGCMVAITADAVLAAAREVLADG</sequence>
<evidence type="ECO:0000313" key="4">
    <source>
        <dbReference type="Proteomes" id="UP000002027"/>
    </source>
</evidence>
<dbReference type="InterPro" id="IPR002201">
    <property type="entry name" value="Glyco_trans_9"/>
</dbReference>
<dbReference type="EMBL" id="CP001823">
    <property type="protein sequence ID" value="ACZ39147.1"/>
    <property type="molecule type" value="Genomic_DNA"/>
</dbReference>
<evidence type="ECO:0000256" key="2">
    <source>
        <dbReference type="ARBA" id="ARBA00022679"/>
    </source>
</evidence>
<dbReference type="HOGENOM" id="CLU_038371_3_3_0"/>
<dbReference type="CAZy" id="GT9">
    <property type="family name" value="Glycosyltransferase Family 9"/>
</dbReference>
<dbReference type="PANTHER" id="PTHR30160:SF1">
    <property type="entry name" value="LIPOPOLYSACCHARIDE 1,2-N-ACETYLGLUCOSAMINETRANSFERASE-RELATED"/>
    <property type="match status" value="1"/>
</dbReference>
<dbReference type="AlphaFoldDB" id="D1C4I0"/>
<keyword evidence="1" id="KW-0328">Glycosyltransferase</keyword>
<name>D1C4I0_SPHTD</name>
<dbReference type="Proteomes" id="UP000002027">
    <property type="component" value="Chromosome 1"/>
</dbReference>
<proteinExistence type="predicted"/>
<dbReference type="SUPFAM" id="SSF53756">
    <property type="entry name" value="UDP-Glycosyltransferase/glycogen phosphorylase"/>
    <property type="match status" value="1"/>
</dbReference>
<dbReference type="InParanoid" id="D1C4I0"/>